<feature type="region of interest" description="Disordered" evidence="1">
    <location>
        <begin position="77"/>
        <end position="96"/>
    </location>
</feature>
<evidence type="ECO:0000256" key="1">
    <source>
        <dbReference type="SAM" id="MobiDB-lite"/>
    </source>
</evidence>
<name>S4NZH1_9NEOP</name>
<reference evidence="2" key="2">
    <citation type="submission" date="2013-05" db="EMBL/GenBank/DDBJ databases">
        <authorList>
            <person name="Carter J.-M."/>
            <person name="Baker S.C."/>
            <person name="Pink R."/>
            <person name="Carter D.R.F."/>
            <person name="Collins A."/>
            <person name="Tomlin J."/>
            <person name="Gibbs M."/>
            <person name="Breuker C.J."/>
        </authorList>
    </citation>
    <scope>NUCLEOTIDE SEQUENCE</scope>
    <source>
        <tissue evidence="2">Ovary</tissue>
    </source>
</reference>
<proteinExistence type="predicted"/>
<accession>S4NZH1</accession>
<dbReference type="EMBL" id="GAIX01008099">
    <property type="protein sequence ID" value="JAA84461.1"/>
    <property type="molecule type" value="Transcribed_RNA"/>
</dbReference>
<protein>
    <submittedName>
        <fullName evidence="2">Uncharacterized protein</fullName>
    </submittedName>
</protein>
<dbReference type="AlphaFoldDB" id="S4NZH1"/>
<evidence type="ECO:0000313" key="2">
    <source>
        <dbReference type="EMBL" id="JAA84461.1"/>
    </source>
</evidence>
<reference evidence="2" key="1">
    <citation type="journal article" date="2013" name="BMC Genomics">
        <title>Unscrambling butterfly oogenesis.</title>
        <authorList>
            <person name="Carter J.M."/>
            <person name="Baker S.C."/>
            <person name="Pink R."/>
            <person name="Carter D.R."/>
            <person name="Collins A."/>
            <person name="Tomlin J."/>
            <person name="Gibbs M."/>
            <person name="Breuker C.J."/>
        </authorList>
    </citation>
    <scope>NUCLEOTIDE SEQUENCE</scope>
    <source>
        <tissue evidence="2">Ovary</tissue>
    </source>
</reference>
<feature type="non-terminal residue" evidence="2">
    <location>
        <position position="96"/>
    </location>
</feature>
<feature type="compositionally biased region" description="Basic residues" evidence="1">
    <location>
        <begin position="86"/>
        <end position="96"/>
    </location>
</feature>
<organism evidence="2">
    <name type="scientific">Pararge aegeria</name>
    <name type="common">speckled wood butterfly</name>
    <dbReference type="NCBI Taxonomy" id="116150"/>
    <lineage>
        <taxon>Eukaryota</taxon>
        <taxon>Metazoa</taxon>
        <taxon>Ecdysozoa</taxon>
        <taxon>Arthropoda</taxon>
        <taxon>Hexapoda</taxon>
        <taxon>Insecta</taxon>
        <taxon>Pterygota</taxon>
        <taxon>Neoptera</taxon>
        <taxon>Endopterygota</taxon>
        <taxon>Lepidoptera</taxon>
        <taxon>Glossata</taxon>
        <taxon>Ditrysia</taxon>
        <taxon>Papilionoidea</taxon>
        <taxon>Nymphalidae</taxon>
        <taxon>Satyrinae</taxon>
        <taxon>Satyrini</taxon>
        <taxon>Parargina</taxon>
        <taxon>Pararge</taxon>
    </lineage>
</organism>
<sequence>MIRKSVRKDAKKQHLDGILKLAARLKQLMLNGNTQEENILSLQRLIQTYNIRYKTKVRLSATFEIVIDETILDTITLDDDDEGPSPKRHKPNPAFE</sequence>